<accession>A0ABY4P3P3</accession>
<gene>
    <name evidence="2" type="ORF">L1857_31315</name>
</gene>
<keyword evidence="3" id="KW-1185">Reference proteome</keyword>
<proteinExistence type="predicted"/>
<protein>
    <submittedName>
        <fullName evidence="2">Uncharacterized protein</fullName>
    </submittedName>
</protein>
<feature type="transmembrane region" description="Helical" evidence="1">
    <location>
        <begin position="20"/>
        <end position="38"/>
    </location>
</feature>
<keyword evidence="1" id="KW-0472">Membrane</keyword>
<dbReference type="RefSeq" id="WP_240323192.1">
    <property type="nucleotide sequence ID" value="NZ_CP091196.1"/>
</dbReference>
<organism evidence="2 3">
    <name type="scientific">Amycolatopsis thermalba</name>
    <dbReference type="NCBI Taxonomy" id="944492"/>
    <lineage>
        <taxon>Bacteria</taxon>
        <taxon>Bacillati</taxon>
        <taxon>Actinomycetota</taxon>
        <taxon>Actinomycetes</taxon>
        <taxon>Pseudonocardiales</taxon>
        <taxon>Pseudonocardiaceae</taxon>
        <taxon>Amycolatopsis</taxon>
    </lineage>
</organism>
<evidence type="ECO:0000313" key="2">
    <source>
        <dbReference type="EMBL" id="UQS26970.1"/>
    </source>
</evidence>
<reference evidence="2" key="1">
    <citation type="submission" date="2022-01" db="EMBL/GenBank/DDBJ databases">
        <title>PSI-footprinting approach for the identification of protein synthesis inhibitor producers.</title>
        <authorList>
            <person name="Handel F."/>
            <person name="Kulik A."/>
            <person name="Wex K.W."/>
            <person name="Berscheid A."/>
            <person name="Saur J.S."/>
            <person name="Winkler A."/>
            <person name="Wibberg D."/>
            <person name="Kalinowski J."/>
            <person name="Broetz-Oesterhelt H."/>
            <person name="Mast Y."/>
        </authorList>
    </citation>
    <scope>NUCLEOTIDE SEQUENCE</scope>
    <source>
        <strain evidence="2">KNN 49.3e</strain>
    </source>
</reference>
<keyword evidence="1" id="KW-1133">Transmembrane helix</keyword>
<sequence length="60" mass="6151">MLQSVVLVAVAAAGPHVSMLVLAAGYVFAALIIFYLAIPTTGRSLTAISAGHDAVERVRA</sequence>
<name>A0ABY4P3P3_9PSEU</name>
<evidence type="ECO:0000313" key="3">
    <source>
        <dbReference type="Proteomes" id="UP000830158"/>
    </source>
</evidence>
<dbReference type="Proteomes" id="UP000830158">
    <property type="component" value="Chromosome"/>
</dbReference>
<dbReference type="EMBL" id="CP091196">
    <property type="protein sequence ID" value="UQS26970.1"/>
    <property type="molecule type" value="Genomic_DNA"/>
</dbReference>
<evidence type="ECO:0000256" key="1">
    <source>
        <dbReference type="SAM" id="Phobius"/>
    </source>
</evidence>
<keyword evidence="1" id="KW-0812">Transmembrane</keyword>